<dbReference type="AlphaFoldDB" id="A0AAV0U9V3"/>
<dbReference type="SUPFAM" id="SSF52047">
    <property type="entry name" value="RNI-like"/>
    <property type="match status" value="1"/>
</dbReference>
<dbReference type="Proteomes" id="UP001162031">
    <property type="component" value="Unassembled WGS sequence"/>
</dbReference>
<proteinExistence type="predicted"/>
<keyword evidence="3" id="KW-1185">Reference proteome</keyword>
<gene>
    <name evidence="2" type="ORF">HBR001_LOCUS5747</name>
</gene>
<sequence length="352" mass="40417">MGRNRKGRQCGGYGSKKERFVLLQRWQQEVNKVTRKNAQNRHAQHKLEDQRRRTAATESVRRRVRADLLSSWTNARLKDDRREKRKREGALSIASELQKTSTVDTFSSLQERCIYEIARSFDLYSSACEFTHAFFASCTPWMVTRLAEMATAFKTMSDGNVRLLLLQPIEHLTLGFVREEKSLAPLFTEGNNEQHMAWQSVSMNNLVEREVESWEDLDSDDVDIVQTGADDVRLLSLRLVSCLGLSSRFLTQLMDFHPHLEHLKIVDCFDAATTEEGIALLHQLAKSRALQTLHFSWCCWLNTEILVTFAYQLVEPPVSPLRELHVSNCFDVLGDYVQAVYHELLPALSVAI</sequence>
<reference evidence="2" key="1">
    <citation type="submission" date="2022-12" db="EMBL/GenBank/DDBJ databases">
        <authorList>
            <person name="Webb A."/>
        </authorList>
    </citation>
    <scope>NUCLEOTIDE SEQUENCE</scope>
    <source>
        <strain evidence="2">Hp1</strain>
    </source>
</reference>
<name>A0AAV0U9V3_HYABA</name>
<feature type="region of interest" description="Disordered" evidence="1">
    <location>
        <begin position="35"/>
        <end position="59"/>
    </location>
</feature>
<dbReference type="InterPro" id="IPR032675">
    <property type="entry name" value="LRR_dom_sf"/>
</dbReference>
<organism evidence="2 3">
    <name type="scientific">Hyaloperonospora brassicae</name>
    <name type="common">Brassica downy mildew</name>
    <name type="synonym">Peronospora brassicae</name>
    <dbReference type="NCBI Taxonomy" id="162125"/>
    <lineage>
        <taxon>Eukaryota</taxon>
        <taxon>Sar</taxon>
        <taxon>Stramenopiles</taxon>
        <taxon>Oomycota</taxon>
        <taxon>Peronosporomycetes</taxon>
        <taxon>Peronosporales</taxon>
        <taxon>Peronosporaceae</taxon>
        <taxon>Hyaloperonospora</taxon>
    </lineage>
</organism>
<comment type="caution">
    <text evidence="2">The sequence shown here is derived from an EMBL/GenBank/DDBJ whole genome shotgun (WGS) entry which is preliminary data.</text>
</comment>
<accession>A0AAV0U9V3</accession>
<evidence type="ECO:0000313" key="3">
    <source>
        <dbReference type="Proteomes" id="UP001162031"/>
    </source>
</evidence>
<protein>
    <submittedName>
        <fullName evidence="2">Uncharacterized protein</fullName>
    </submittedName>
</protein>
<dbReference type="Gene3D" id="3.80.10.10">
    <property type="entry name" value="Ribonuclease Inhibitor"/>
    <property type="match status" value="1"/>
</dbReference>
<dbReference type="EMBL" id="CANTFL010001192">
    <property type="protein sequence ID" value="CAI5733153.1"/>
    <property type="molecule type" value="Genomic_DNA"/>
</dbReference>
<evidence type="ECO:0000256" key="1">
    <source>
        <dbReference type="SAM" id="MobiDB-lite"/>
    </source>
</evidence>
<feature type="compositionally biased region" description="Basic residues" evidence="1">
    <location>
        <begin position="35"/>
        <end position="44"/>
    </location>
</feature>
<evidence type="ECO:0000313" key="2">
    <source>
        <dbReference type="EMBL" id="CAI5733153.1"/>
    </source>
</evidence>